<keyword evidence="1" id="KW-1133">Transmembrane helix</keyword>
<feature type="transmembrane region" description="Helical" evidence="1">
    <location>
        <begin position="42"/>
        <end position="63"/>
    </location>
</feature>
<dbReference type="AlphaFoldDB" id="A0A3A1UN29"/>
<reference evidence="2 3" key="1">
    <citation type="submission" date="2018-09" db="EMBL/GenBank/DDBJ databases">
        <title>Paenibacillus aracenensis nov. sp. isolated from a cave in southern Spain.</title>
        <authorList>
            <person name="Jurado V."/>
            <person name="Gutierrez-Patricio S."/>
            <person name="Gonzalez-Pimentel J.L."/>
            <person name="Miller A.Z."/>
            <person name="Laiz L."/>
            <person name="Saiz-Jimenez C."/>
        </authorList>
    </citation>
    <scope>NUCLEOTIDE SEQUENCE [LARGE SCALE GENOMIC DNA]</scope>
    <source>
        <strain evidence="2 3">DSM 22867</strain>
    </source>
</reference>
<evidence type="ECO:0000313" key="2">
    <source>
        <dbReference type="EMBL" id="RIX49275.1"/>
    </source>
</evidence>
<dbReference type="Proteomes" id="UP000266482">
    <property type="component" value="Unassembled WGS sequence"/>
</dbReference>
<dbReference type="EMBL" id="QXQA01000019">
    <property type="protein sequence ID" value="RIX49275.1"/>
    <property type="molecule type" value="Genomic_DNA"/>
</dbReference>
<feature type="transmembrane region" description="Helical" evidence="1">
    <location>
        <begin position="6"/>
        <end position="30"/>
    </location>
</feature>
<keyword evidence="1" id="KW-0472">Membrane</keyword>
<comment type="caution">
    <text evidence="2">The sequence shown here is derived from an EMBL/GenBank/DDBJ whole genome shotgun (WGS) entry which is preliminary data.</text>
</comment>
<dbReference type="OrthoDB" id="2897521at2"/>
<dbReference type="RefSeq" id="WP_119602540.1">
    <property type="nucleotide sequence ID" value="NZ_QXQA01000019.1"/>
</dbReference>
<protein>
    <submittedName>
        <fullName evidence="2">Uncharacterized protein</fullName>
    </submittedName>
</protein>
<keyword evidence="1" id="KW-0812">Transmembrane</keyword>
<name>A0A3A1UN29_9BACL</name>
<gene>
    <name evidence="2" type="ORF">D3P08_23355</name>
</gene>
<keyword evidence="3" id="KW-1185">Reference proteome</keyword>
<organism evidence="2 3">
    <name type="scientific">Paenibacillus nanensis</name>
    <dbReference type="NCBI Taxonomy" id="393251"/>
    <lineage>
        <taxon>Bacteria</taxon>
        <taxon>Bacillati</taxon>
        <taxon>Bacillota</taxon>
        <taxon>Bacilli</taxon>
        <taxon>Bacillales</taxon>
        <taxon>Paenibacillaceae</taxon>
        <taxon>Paenibacillus</taxon>
    </lineage>
</organism>
<sequence>MFSQETYTFGFSGYLILLFAICGAILLVESRKGRAERKEKKLALISGVLHLGLSIVVLFVLWLK</sequence>
<proteinExistence type="predicted"/>
<evidence type="ECO:0000256" key="1">
    <source>
        <dbReference type="SAM" id="Phobius"/>
    </source>
</evidence>
<accession>A0A3A1UN29</accession>
<evidence type="ECO:0000313" key="3">
    <source>
        <dbReference type="Proteomes" id="UP000266482"/>
    </source>
</evidence>